<feature type="transmembrane region" description="Helical" evidence="1">
    <location>
        <begin position="94"/>
        <end position="112"/>
    </location>
</feature>
<reference evidence="2 3" key="1">
    <citation type="submission" date="2023-07" db="EMBL/GenBank/DDBJ databases">
        <title>Sequencing the genomes of 1000 actinobacteria strains.</title>
        <authorList>
            <person name="Klenk H.-P."/>
        </authorList>
    </citation>
    <scope>NUCLEOTIDE SEQUENCE [LARGE SCALE GENOMIC DNA]</scope>
    <source>
        <strain evidence="2 3">DSM 19426</strain>
    </source>
</reference>
<keyword evidence="1" id="KW-1133">Transmembrane helix</keyword>
<name>A0ABU2BZT4_9ACTN</name>
<accession>A0ABU2BZT4</accession>
<evidence type="ECO:0000313" key="2">
    <source>
        <dbReference type="EMBL" id="MDR7363913.1"/>
    </source>
</evidence>
<feature type="transmembrane region" description="Helical" evidence="1">
    <location>
        <begin position="62"/>
        <end position="82"/>
    </location>
</feature>
<sequence length="113" mass="11896">MKILEAVLLVFHLLGLAAVAFGLLRQLNRPTKVVDAVIAHGATTQLVTGLLLVGVLESGDEAVNHVKIGIKLLVALVVVGLAHANRRKPSIPTGLFWGLVGLELVNAVIALAW</sequence>
<dbReference type="EMBL" id="JAVDYG010000001">
    <property type="protein sequence ID" value="MDR7363913.1"/>
    <property type="molecule type" value="Genomic_DNA"/>
</dbReference>
<organism evidence="2 3">
    <name type="scientific">Nocardioides marmoribigeumensis</name>
    <dbReference type="NCBI Taxonomy" id="433649"/>
    <lineage>
        <taxon>Bacteria</taxon>
        <taxon>Bacillati</taxon>
        <taxon>Actinomycetota</taxon>
        <taxon>Actinomycetes</taxon>
        <taxon>Propionibacteriales</taxon>
        <taxon>Nocardioidaceae</taxon>
        <taxon>Nocardioides</taxon>
    </lineage>
</organism>
<evidence type="ECO:0000313" key="3">
    <source>
        <dbReference type="Proteomes" id="UP001183648"/>
    </source>
</evidence>
<feature type="transmembrane region" description="Helical" evidence="1">
    <location>
        <begin position="6"/>
        <end position="24"/>
    </location>
</feature>
<feature type="transmembrane region" description="Helical" evidence="1">
    <location>
        <begin position="36"/>
        <end position="56"/>
    </location>
</feature>
<gene>
    <name evidence="2" type="ORF">J2S63_003466</name>
</gene>
<keyword evidence="3" id="KW-1185">Reference proteome</keyword>
<evidence type="ECO:0000256" key="1">
    <source>
        <dbReference type="SAM" id="Phobius"/>
    </source>
</evidence>
<keyword evidence="1" id="KW-0472">Membrane</keyword>
<dbReference type="Proteomes" id="UP001183648">
    <property type="component" value="Unassembled WGS sequence"/>
</dbReference>
<protein>
    <submittedName>
        <fullName evidence="2">Membrane protein</fullName>
    </submittedName>
</protein>
<proteinExistence type="predicted"/>
<dbReference type="RefSeq" id="WP_310304847.1">
    <property type="nucleotide sequence ID" value="NZ_BAAAPS010000005.1"/>
</dbReference>
<comment type="caution">
    <text evidence="2">The sequence shown here is derived from an EMBL/GenBank/DDBJ whole genome shotgun (WGS) entry which is preliminary data.</text>
</comment>
<keyword evidence="1" id="KW-0812">Transmembrane</keyword>